<dbReference type="AlphaFoldDB" id="A0A5N6QK77"/>
<proteinExistence type="inferred from homology"/>
<evidence type="ECO:0000313" key="4">
    <source>
        <dbReference type="EMBL" id="KAE7999565.1"/>
    </source>
</evidence>
<name>A0A5N6QK77_9ROSI</name>
<feature type="coiled-coil region" evidence="2">
    <location>
        <begin position="176"/>
        <end position="210"/>
    </location>
</feature>
<dbReference type="PANTHER" id="PTHR31301">
    <property type="entry name" value="LOB DOMAIN-CONTAINING PROTEIN 4-RELATED"/>
    <property type="match status" value="1"/>
</dbReference>
<comment type="similarity">
    <text evidence="1">Belongs to the LOB domain-containing protein family.</text>
</comment>
<dbReference type="PANTHER" id="PTHR31301:SF68">
    <property type="entry name" value="LOB DOMAIN-CONTAINING PROTEIN 32-RELATED"/>
    <property type="match status" value="1"/>
</dbReference>
<evidence type="ECO:0000259" key="3">
    <source>
        <dbReference type="PROSITE" id="PS50891"/>
    </source>
</evidence>
<evidence type="ECO:0000256" key="2">
    <source>
        <dbReference type="SAM" id="Coils"/>
    </source>
</evidence>
<evidence type="ECO:0000313" key="5">
    <source>
        <dbReference type="Proteomes" id="UP000327013"/>
    </source>
</evidence>
<reference evidence="4 5" key="1">
    <citation type="submission" date="2019-06" db="EMBL/GenBank/DDBJ databases">
        <title>A chromosomal-level reference genome of Carpinus fangiana (Coryloideae, Betulaceae).</title>
        <authorList>
            <person name="Yang X."/>
            <person name="Wang Z."/>
            <person name="Zhang L."/>
            <person name="Hao G."/>
            <person name="Liu J."/>
            <person name="Yang Y."/>
        </authorList>
    </citation>
    <scope>NUCLEOTIDE SEQUENCE [LARGE SCALE GENOMIC DNA]</scope>
    <source>
        <strain evidence="4">Cfa_2016G</strain>
        <tissue evidence="4">Leaf</tissue>
    </source>
</reference>
<protein>
    <recommendedName>
        <fullName evidence="3">LOB domain-containing protein</fullName>
    </recommendedName>
</protein>
<dbReference type="EMBL" id="CM017321">
    <property type="protein sequence ID" value="KAE7999565.1"/>
    <property type="molecule type" value="Genomic_DNA"/>
</dbReference>
<keyword evidence="5" id="KW-1185">Reference proteome</keyword>
<organism evidence="4 5">
    <name type="scientific">Carpinus fangiana</name>
    <dbReference type="NCBI Taxonomy" id="176857"/>
    <lineage>
        <taxon>Eukaryota</taxon>
        <taxon>Viridiplantae</taxon>
        <taxon>Streptophyta</taxon>
        <taxon>Embryophyta</taxon>
        <taxon>Tracheophyta</taxon>
        <taxon>Spermatophyta</taxon>
        <taxon>Magnoliopsida</taxon>
        <taxon>eudicotyledons</taxon>
        <taxon>Gunneridae</taxon>
        <taxon>Pentapetalae</taxon>
        <taxon>rosids</taxon>
        <taxon>fabids</taxon>
        <taxon>Fagales</taxon>
        <taxon>Betulaceae</taxon>
        <taxon>Carpinus</taxon>
    </lineage>
</organism>
<evidence type="ECO:0000256" key="1">
    <source>
        <dbReference type="ARBA" id="ARBA00005474"/>
    </source>
</evidence>
<dbReference type="PROSITE" id="PS50891">
    <property type="entry name" value="LOB"/>
    <property type="match status" value="1"/>
</dbReference>
<gene>
    <name evidence="4" type="ORF">FH972_003977</name>
</gene>
<sequence length="381" mass="41916">MSSSTPRPCAACKFVRRKCTDDCVFAPYFPPDQHKRFAAVNSVFGTSNVAKLLNDLHPSQRKDAANSLVYEAESRLQEPIYGCVGQVAVLQHELQQIQADIINGKKELATYIGPQAMLPINSQPHGFIPQQQVHPGNPSSSAAVLPAGAPTQGCQLEIREPQIQSQPQQQIFEAAVAQAAREQQKILRAYELAEREQNELLRTYNELLQQSKPGGFDPTVAGGSNQLFEGQQLAAKEEQQEILRGYELAIREKQKILRTYEQLLQSKPVSFNDGFDPAAVGGSSQLHDHQSFQAQQLAVAVAAREQQEILQTYEQQQQEEPVGFNRGIHPAAAGNSVTASEFYQTNIGGGGCVMSPSLAPGTFGKPYQIEPQQWEHHGHPL</sequence>
<keyword evidence="2" id="KW-0175">Coiled coil</keyword>
<feature type="domain" description="LOB" evidence="3">
    <location>
        <begin position="7"/>
        <end position="108"/>
    </location>
</feature>
<dbReference type="InterPro" id="IPR004883">
    <property type="entry name" value="LOB"/>
</dbReference>
<dbReference type="Proteomes" id="UP000327013">
    <property type="component" value="Chromosome 1"/>
</dbReference>
<dbReference type="Pfam" id="PF03195">
    <property type="entry name" value="LOB"/>
    <property type="match status" value="1"/>
</dbReference>
<accession>A0A5N6QK77</accession>